<evidence type="ECO:0000313" key="2">
    <source>
        <dbReference type="EMBL" id="KAF1020629.1"/>
    </source>
</evidence>
<evidence type="ECO:0000313" key="3">
    <source>
        <dbReference type="Proteomes" id="UP000490535"/>
    </source>
</evidence>
<organism evidence="2 3">
    <name type="scientific">Acinetobacter bereziniae</name>
    <name type="common">Acinetobacter genomosp. 10</name>
    <dbReference type="NCBI Taxonomy" id="106648"/>
    <lineage>
        <taxon>Bacteria</taxon>
        <taxon>Pseudomonadati</taxon>
        <taxon>Pseudomonadota</taxon>
        <taxon>Gammaproteobacteria</taxon>
        <taxon>Moraxellales</taxon>
        <taxon>Moraxellaceae</taxon>
        <taxon>Acinetobacter</taxon>
    </lineage>
</organism>
<accession>A0A833USU9</accession>
<feature type="chain" id="PRO_5032782123" evidence="1">
    <location>
        <begin position="18"/>
        <end position="111"/>
    </location>
</feature>
<keyword evidence="1" id="KW-0732">Signal</keyword>
<comment type="caution">
    <text evidence="2">The sequence shown here is derived from an EMBL/GenBank/DDBJ whole genome shotgun (WGS) entry which is preliminary data.</text>
</comment>
<protein>
    <submittedName>
        <fullName evidence="2">Uncharacterized protein</fullName>
    </submittedName>
</protein>
<dbReference type="AlphaFoldDB" id="A0A833USU9"/>
<name>A0A833USU9_ACIBZ</name>
<dbReference type="Proteomes" id="UP000490535">
    <property type="component" value="Unassembled WGS sequence"/>
</dbReference>
<feature type="signal peptide" evidence="1">
    <location>
        <begin position="1"/>
        <end position="17"/>
    </location>
</feature>
<gene>
    <name evidence="2" type="ORF">GAK29_03596</name>
</gene>
<sequence length="111" mass="12499">MKKLLLLTLLFSGGAWALPAPKNSCQINDLQARYARLYAAGSTCGKDENSNYAQKLSQLFQNDQETCRVSGDQIDPTDEQVDQAFKELDQLPHIQLKELCENIDKQVQAIR</sequence>
<reference evidence="3" key="1">
    <citation type="journal article" date="2020" name="MBio">
        <title>Horizontal gene transfer to a defensive symbiont with a reduced genome amongst a multipartite beetle microbiome.</title>
        <authorList>
            <person name="Waterworth S.C."/>
            <person name="Florez L.V."/>
            <person name="Rees E.R."/>
            <person name="Hertweck C."/>
            <person name="Kaltenpoth M."/>
            <person name="Kwan J.C."/>
        </authorList>
    </citation>
    <scope>NUCLEOTIDE SEQUENCE [LARGE SCALE GENOMIC DNA]</scope>
</reference>
<proteinExistence type="predicted"/>
<dbReference type="EMBL" id="WNDP01000119">
    <property type="protein sequence ID" value="KAF1020629.1"/>
    <property type="molecule type" value="Genomic_DNA"/>
</dbReference>
<evidence type="ECO:0000256" key="1">
    <source>
        <dbReference type="SAM" id="SignalP"/>
    </source>
</evidence>